<evidence type="ECO:0000256" key="11">
    <source>
        <dbReference type="ARBA" id="ARBA00033196"/>
    </source>
</evidence>
<dbReference type="NCBIfam" id="TIGR00046">
    <property type="entry name" value="RsmE family RNA methyltransferase"/>
    <property type="match status" value="1"/>
</dbReference>
<evidence type="ECO:0000259" key="15">
    <source>
        <dbReference type="Pfam" id="PF20260"/>
    </source>
</evidence>
<dbReference type="PANTHER" id="PTHR30027">
    <property type="entry name" value="RIBOSOMAL RNA SMALL SUBUNIT METHYLTRANSFERASE E"/>
    <property type="match status" value="1"/>
</dbReference>
<dbReference type="InterPro" id="IPR029026">
    <property type="entry name" value="tRNA_m1G_MTases_N"/>
</dbReference>
<feature type="region of interest" description="Disordered" evidence="13">
    <location>
        <begin position="240"/>
        <end position="292"/>
    </location>
</feature>
<evidence type="ECO:0000256" key="6">
    <source>
        <dbReference type="ARBA" id="ARBA00022552"/>
    </source>
</evidence>
<evidence type="ECO:0000313" key="17">
    <source>
        <dbReference type="Proteomes" id="UP000824081"/>
    </source>
</evidence>
<keyword evidence="7" id="KW-0489">Methyltransferase</keyword>
<gene>
    <name evidence="16" type="ORF">IAC57_02970</name>
</gene>
<keyword evidence="6" id="KW-0698">rRNA processing</keyword>
<dbReference type="GO" id="GO:0070475">
    <property type="term" value="P:rRNA base methylation"/>
    <property type="evidence" value="ECO:0007669"/>
    <property type="project" value="TreeGrafter"/>
</dbReference>
<dbReference type="GO" id="GO:0070042">
    <property type="term" value="F:rRNA (uridine-N3-)-methyltransferase activity"/>
    <property type="evidence" value="ECO:0007669"/>
    <property type="project" value="TreeGrafter"/>
</dbReference>
<evidence type="ECO:0000313" key="16">
    <source>
        <dbReference type="EMBL" id="HIU59044.1"/>
    </source>
</evidence>
<dbReference type="InterPro" id="IPR046887">
    <property type="entry name" value="RsmE_PUA-like"/>
</dbReference>
<comment type="subcellular location">
    <subcellularLocation>
        <location evidence="1">Cytoplasm</location>
    </subcellularLocation>
</comment>
<dbReference type="AlphaFoldDB" id="A0A9D1SG11"/>
<evidence type="ECO:0000256" key="10">
    <source>
        <dbReference type="ARBA" id="ARBA00025699"/>
    </source>
</evidence>
<keyword evidence="9" id="KW-0949">S-adenosyl-L-methionine</keyword>
<comment type="catalytic activity">
    <reaction evidence="12">
        <text>uridine(1498) in 16S rRNA + S-adenosyl-L-methionine = N(3)-methyluridine(1498) in 16S rRNA + S-adenosyl-L-homocysteine + H(+)</text>
        <dbReference type="Rhea" id="RHEA:42920"/>
        <dbReference type="Rhea" id="RHEA-COMP:10283"/>
        <dbReference type="Rhea" id="RHEA-COMP:10284"/>
        <dbReference type="ChEBI" id="CHEBI:15378"/>
        <dbReference type="ChEBI" id="CHEBI:57856"/>
        <dbReference type="ChEBI" id="CHEBI:59789"/>
        <dbReference type="ChEBI" id="CHEBI:65315"/>
        <dbReference type="ChEBI" id="CHEBI:74502"/>
        <dbReference type="EC" id="2.1.1.193"/>
    </reaction>
</comment>
<evidence type="ECO:0000256" key="1">
    <source>
        <dbReference type="ARBA" id="ARBA00004496"/>
    </source>
</evidence>
<dbReference type="EMBL" id="DVMZ01000078">
    <property type="protein sequence ID" value="HIU59044.1"/>
    <property type="molecule type" value="Genomic_DNA"/>
</dbReference>
<dbReference type="GO" id="GO:0005737">
    <property type="term" value="C:cytoplasm"/>
    <property type="evidence" value="ECO:0007669"/>
    <property type="project" value="UniProtKB-SubCell"/>
</dbReference>
<dbReference type="EC" id="2.1.1.193" evidence="3"/>
<evidence type="ECO:0000256" key="5">
    <source>
        <dbReference type="ARBA" id="ARBA00022490"/>
    </source>
</evidence>
<feature type="domain" description="Ribosomal RNA small subunit methyltransferase E methyltransferase" evidence="14">
    <location>
        <begin position="73"/>
        <end position="231"/>
    </location>
</feature>
<dbReference type="Pfam" id="PF20260">
    <property type="entry name" value="PUA_4"/>
    <property type="match status" value="1"/>
</dbReference>
<dbReference type="SUPFAM" id="SSF88697">
    <property type="entry name" value="PUA domain-like"/>
    <property type="match status" value="1"/>
</dbReference>
<dbReference type="InterPro" id="IPR015947">
    <property type="entry name" value="PUA-like_sf"/>
</dbReference>
<comment type="function">
    <text evidence="10">Specifically methylates the N3 position of the uracil ring of uridine 1498 (m3U1498) in 16S rRNA. Acts on the fully assembled 30S ribosomal subunit.</text>
</comment>
<feature type="domain" description="Ribosomal RNA small subunit methyltransferase E PUA-like" evidence="15">
    <location>
        <begin position="18"/>
        <end position="64"/>
    </location>
</feature>
<evidence type="ECO:0000256" key="9">
    <source>
        <dbReference type="ARBA" id="ARBA00022691"/>
    </source>
</evidence>
<evidence type="ECO:0000256" key="7">
    <source>
        <dbReference type="ARBA" id="ARBA00022603"/>
    </source>
</evidence>
<accession>A0A9D1SG11</accession>
<dbReference type="InterPro" id="IPR046886">
    <property type="entry name" value="RsmE_MTase_dom"/>
</dbReference>
<dbReference type="SUPFAM" id="SSF75217">
    <property type="entry name" value="alpha/beta knot"/>
    <property type="match status" value="1"/>
</dbReference>
<evidence type="ECO:0000256" key="13">
    <source>
        <dbReference type="SAM" id="MobiDB-lite"/>
    </source>
</evidence>
<evidence type="ECO:0000256" key="8">
    <source>
        <dbReference type="ARBA" id="ARBA00022679"/>
    </source>
</evidence>
<feature type="compositionally biased region" description="Basic and acidic residues" evidence="13">
    <location>
        <begin position="275"/>
        <end position="292"/>
    </location>
</feature>
<dbReference type="PANTHER" id="PTHR30027:SF3">
    <property type="entry name" value="16S RRNA (URACIL(1498)-N(3))-METHYLTRANSFERASE"/>
    <property type="match status" value="1"/>
</dbReference>
<name>A0A9D1SG11_9FIRM</name>
<evidence type="ECO:0000259" key="14">
    <source>
        <dbReference type="Pfam" id="PF04452"/>
    </source>
</evidence>
<dbReference type="InterPro" id="IPR029028">
    <property type="entry name" value="Alpha/beta_knot_MTases"/>
</dbReference>
<proteinExistence type="inferred from homology"/>
<dbReference type="CDD" id="cd18084">
    <property type="entry name" value="RsmE-like"/>
    <property type="match status" value="1"/>
</dbReference>
<evidence type="ECO:0000256" key="3">
    <source>
        <dbReference type="ARBA" id="ARBA00012328"/>
    </source>
</evidence>
<organism evidence="16 17">
    <name type="scientific">Candidatus Scatosoma pullistercoris</name>
    <dbReference type="NCBI Taxonomy" id="2840934"/>
    <lineage>
        <taxon>Bacteria</taxon>
        <taxon>Bacillati</taxon>
        <taxon>Bacillota</taxon>
        <taxon>Clostridia</taxon>
        <taxon>Candidatus Scatosoma</taxon>
    </lineage>
</organism>
<reference evidence="16" key="1">
    <citation type="submission" date="2020-10" db="EMBL/GenBank/DDBJ databases">
        <authorList>
            <person name="Gilroy R."/>
        </authorList>
    </citation>
    <scope>NUCLEOTIDE SEQUENCE</scope>
    <source>
        <strain evidence="16">11687</strain>
    </source>
</reference>
<evidence type="ECO:0000256" key="4">
    <source>
        <dbReference type="ARBA" id="ARBA00013673"/>
    </source>
</evidence>
<reference evidence="16" key="2">
    <citation type="journal article" date="2021" name="PeerJ">
        <title>Extensive microbial diversity within the chicken gut microbiome revealed by metagenomics and culture.</title>
        <authorList>
            <person name="Gilroy R."/>
            <person name="Ravi A."/>
            <person name="Getino M."/>
            <person name="Pursley I."/>
            <person name="Horton D.L."/>
            <person name="Alikhan N.F."/>
            <person name="Baker D."/>
            <person name="Gharbi K."/>
            <person name="Hall N."/>
            <person name="Watson M."/>
            <person name="Adriaenssens E.M."/>
            <person name="Foster-Nyarko E."/>
            <person name="Jarju S."/>
            <person name="Secka A."/>
            <person name="Antonio M."/>
            <person name="Oren A."/>
            <person name="Chaudhuri R.R."/>
            <person name="La Ragione R."/>
            <person name="Hildebrand F."/>
            <person name="Pallen M.J."/>
        </authorList>
    </citation>
    <scope>NUCLEOTIDE SEQUENCE</scope>
    <source>
        <strain evidence="16">11687</strain>
    </source>
</reference>
<evidence type="ECO:0000256" key="2">
    <source>
        <dbReference type="ARBA" id="ARBA00005528"/>
    </source>
</evidence>
<dbReference type="Gene3D" id="3.40.1280.10">
    <property type="match status" value="1"/>
</dbReference>
<evidence type="ECO:0000256" key="12">
    <source>
        <dbReference type="ARBA" id="ARBA00047944"/>
    </source>
</evidence>
<comment type="caution">
    <text evidence="16">The sequence shown here is derived from an EMBL/GenBank/DDBJ whole genome shotgun (WGS) entry which is preliminary data.</text>
</comment>
<feature type="compositionally biased region" description="Low complexity" evidence="13">
    <location>
        <begin position="257"/>
        <end position="274"/>
    </location>
</feature>
<comment type="similarity">
    <text evidence="2">Belongs to the RNA methyltransferase RsmE family.</text>
</comment>
<dbReference type="InterPro" id="IPR006700">
    <property type="entry name" value="RsmE"/>
</dbReference>
<dbReference type="Proteomes" id="UP000824081">
    <property type="component" value="Unassembled WGS sequence"/>
</dbReference>
<keyword evidence="8" id="KW-0808">Transferase</keyword>
<keyword evidence="5" id="KW-0963">Cytoplasm</keyword>
<sequence>MSGARRFFVERAEEETLLEGEEFEHAKNVLRLGVGEEVILLDNSGKEYSAVIAEVGKRAMKLHILRVNEGDREAATEVALLFGYLKNADKNEFIVQKAVELGVRKLVAFSSEYSSSYMNANKLERLNKVSREAAKQCLRSVAPAVEYCASLEEALRTVSGYKNKLFACEFAERSETDLARLSGSTALVVGSEGGFSREEAALASASGFASVTLGRRILRAETAAVALTSVAMFSLGELGRETSGQGSDDGADKADKAGASAQTASAQTVSAPTAKAEKAERGGRENGAEAEQ</sequence>
<dbReference type="Pfam" id="PF04452">
    <property type="entry name" value="Methyltrans_RNA"/>
    <property type="match status" value="1"/>
</dbReference>
<protein>
    <recommendedName>
        <fullName evidence="4">Ribosomal RNA small subunit methyltransferase E</fullName>
        <ecNumber evidence="3">2.1.1.193</ecNumber>
    </recommendedName>
    <alternativeName>
        <fullName evidence="11">16S rRNA m3U1498 methyltransferase</fullName>
    </alternativeName>
</protein>